<dbReference type="InterPro" id="IPR035919">
    <property type="entry name" value="EAL_sf"/>
</dbReference>
<evidence type="ECO:0000313" key="5">
    <source>
        <dbReference type="Proteomes" id="UP000321129"/>
    </source>
</evidence>
<gene>
    <name evidence="4" type="ORF">FSZ31_08815</name>
</gene>
<dbReference type="InterPro" id="IPR052155">
    <property type="entry name" value="Biofilm_reg_signaling"/>
</dbReference>
<evidence type="ECO:0000259" key="2">
    <source>
        <dbReference type="PROSITE" id="PS50883"/>
    </source>
</evidence>
<name>A0A5C6U9B9_9SPHN</name>
<reference evidence="4 5" key="1">
    <citation type="submission" date="2019-08" db="EMBL/GenBank/DDBJ databases">
        <title>Sphingorhabdus soil sp. nov., isolated from arctic soil.</title>
        <authorList>
            <person name="Liu Y."/>
        </authorList>
    </citation>
    <scope>NUCLEOTIDE SEQUENCE [LARGE SCALE GENOMIC DNA]</scope>
    <source>
        <strain evidence="4 5">D-2Q-5-6</strain>
    </source>
</reference>
<dbReference type="CDD" id="cd01948">
    <property type="entry name" value="EAL"/>
    <property type="match status" value="1"/>
</dbReference>
<dbReference type="SMART" id="SM00052">
    <property type="entry name" value="EAL"/>
    <property type="match status" value="1"/>
</dbReference>
<evidence type="ECO:0000313" key="4">
    <source>
        <dbReference type="EMBL" id="TXC69030.1"/>
    </source>
</evidence>
<evidence type="ECO:0000256" key="1">
    <source>
        <dbReference type="SAM" id="Phobius"/>
    </source>
</evidence>
<comment type="caution">
    <text evidence="4">The sequence shown here is derived from an EMBL/GenBank/DDBJ whole genome shotgun (WGS) entry which is preliminary data.</text>
</comment>
<dbReference type="AlphaFoldDB" id="A0A5C6U9B9"/>
<dbReference type="Gene3D" id="3.20.20.450">
    <property type="entry name" value="EAL domain"/>
    <property type="match status" value="1"/>
</dbReference>
<dbReference type="PANTHER" id="PTHR44757">
    <property type="entry name" value="DIGUANYLATE CYCLASE DGCP"/>
    <property type="match status" value="1"/>
</dbReference>
<feature type="transmembrane region" description="Helical" evidence="1">
    <location>
        <begin position="88"/>
        <end position="113"/>
    </location>
</feature>
<dbReference type="SUPFAM" id="SSF141868">
    <property type="entry name" value="EAL domain-like"/>
    <property type="match status" value="1"/>
</dbReference>
<dbReference type="InterPro" id="IPR043128">
    <property type="entry name" value="Rev_trsase/Diguanyl_cyclase"/>
</dbReference>
<evidence type="ECO:0000259" key="3">
    <source>
        <dbReference type="PROSITE" id="PS50887"/>
    </source>
</evidence>
<dbReference type="InterPro" id="IPR001633">
    <property type="entry name" value="EAL_dom"/>
</dbReference>
<keyword evidence="5" id="KW-1185">Reference proteome</keyword>
<dbReference type="NCBIfam" id="TIGR00254">
    <property type="entry name" value="GGDEF"/>
    <property type="match status" value="1"/>
</dbReference>
<dbReference type="SMART" id="SM00267">
    <property type="entry name" value="GGDEF"/>
    <property type="match status" value="1"/>
</dbReference>
<dbReference type="EMBL" id="VOPY01000002">
    <property type="protein sequence ID" value="TXC69030.1"/>
    <property type="molecule type" value="Genomic_DNA"/>
</dbReference>
<dbReference type="InterPro" id="IPR029787">
    <property type="entry name" value="Nucleotide_cyclase"/>
</dbReference>
<dbReference type="Proteomes" id="UP000321129">
    <property type="component" value="Unassembled WGS sequence"/>
</dbReference>
<dbReference type="PROSITE" id="PS50883">
    <property type="entry name" value="EAL"/>
    <property type="match status" value="1"/>
</dbReference>
<dbReference type="Gene3D" id="3.30.70.270">
    <property type="match status" value="1"/>
</dbReference>
<dbReference type="SUPFAM" id="SSF55073">
    <property type="entry name" value="Nucleotide cyclase"/>
    <property type="match status" value="1"/>
</dbReference>
<dbReference type="Pfam" id="PF00990">
    <property type="entry name" value="GGDEF"/>
    <property type="match status" value="1"/>
</dbReference>
<proteinExistence type="predicted"/>
<dbReference type="PROSITE" id="PS50887">
    <property type="entry name" value="GGDEF"/>
    <property type="match status" value="1"/>
</dbReference>
<protein>
    <submittedName>
        <fullName evidence="4">EAL domain-containing protein</fullName>
    </submittedName>
</protein>
<feature type="transmembrane region" description="Helical" evidence="1">
    <location>
        <begin position="125"/>
        <end position="142"/>
    </location>
</feature>
<feature type="domain" description="GGDEF" evidence="3">
    <location>
        <begin position="196"/>
        <end position="330"/>
    </location>
</feature>
<sequence>MDAWKPTRTDFACPASRTLPRPIAPIGRFCKRPKPFPAHELLTQNLPWRVIGRGDVGESETMIEPLYDKFDLPNDERSERSSAPQTDFVAGGIVVAAIILFVGTGSTVFTAIIQTLSGYAGGADRALSVAVILNIALIIFGWRRYRDLQSEYAVRSDAEQRAWHVANTDPLTGFDNRRSIGAHAAKMIAAAEDAGQKVAVFMLDLDQFKNVNDVYGHAAGDAVLRIAAQRIEQVMPDATLKARLGGDEFVCVFVVDPAEPDLPQTLAENLVSALAQPMNHDNLHVAISTSLGIAELGGDATSISTLMRRADIAMYAAKDRGKNCYAWFSDEMESELHRRNDFEQGVRSGIPRGEFEPFFEPQVDLATGRLEGFEMLARWRSPTFGLVSPEIFIPIAEESGLISDLSLSVMRQALDAAKSWDHRLTISVNISPAQLKDPWLAQKIVKLLAETGFPAHRLEIEITETSLFENLGLAQSIVASLKNQGIQVSLDDFGTGYSSLAHLRALPFDRIKIDRSFVTSMVETADSAAIVSAIVKLGETLNMPVTAEGIETEEIGQMLVEMGCSKGQGWHFGRPKGILATQKLLVELGHATFADGQGPGDFGQAAAGTGALDQDDAPRVASVIRKAG</sequence>
<dbReference type="InterPro" id="IPR000160">
    <property type="entry name" value="GGDEF_dom"/>
</dbReference>
<dbReference type="PANTHER" id="PTHR44757:SF2">
    <property type="entry name" value="BIOFILM ARCHITECTURE MAINTENANCE PROTEIN MBAA"/>
    <property type="match status" value="1"/>
</dbReference>
<dbReference type="CDD" id="cd01949">
    <property type="entry name" value="GGDEF"/>
    <property type="match status" value="1"/>
</dbReference>
<feature type="domain" description="EAL" evidence="2">
    <location>
        <begin position="339"/>
        <end position="589"/>
    </location>
</feature>
<keyword evidence="1" id="KW-1133">Transmembrane helix</keyword>
<accession>A0A5C6U9B9</accession>
<organism evidence="4 5">
    <name type="scientific">Flavisphingopyxis soli</name>
    <dbReference type="NCBI Taxonomy" id="2601267"/>
    <lineage>
        <taxon>Bacteria</taxon>
        <taxon>Pseudomonadati</taxon>
        <taxon>Pseudomonadota</taxon>
        <taxon>Alphaproteobacteria</taxon>
        <taxon>Sphingomonadales</taxon>
        <taxon>Sphingopyxidaceae</taxon>
        <taxon>Flavisphingopyxis</taxon>
    </lineage>
</organism>
<dbReference type="Pfam" id="PF00563">
    <property type="entry name" value="EAL"/>
    <property type="match status" value="1"/>
</dbReference>
<keyword evidence="1" id="KW-0472">Membrane</keyword>
<keyword evidence="1" id="KW-0812">Transmembrane</keyword>